<feature type="domain" description="Carbohydrate kinase PfkB" evidence="13">
    <location>
        <begin position="1"/>
        <end position="297"/>
    </location>
</feature>
<feature type="binding site" evidence="12">
    <location>
        <position position="286"/>
    </location>
    <ligand>
        <name>K(+)</name>
        <dbReference type="ChEBI" id="CHEBI:29103"/>
    </ligand>
</feature>
<evidence type="ECO:0000256" key="8">
    <source>
        <dbReference type="ARBA" id="ARBA00022840"/>
    </source>
</evidence>
<dbReference type="InterPro" id="IPR002173">
    <property type="entry name" value="Carboh/pur_kinase_PfkB_CS"/>
</dbReference>
<dbReference type="PANTHER" id="PTHR10584:SF166">
    <property type="entry name" value="RIBOKINASE"/>
    <property type="match status" value="1"/>
</dbReference>
<dbReference type="InterPro" id="IPR011611">
    <property type="entry name" value="PfkB_dom"/>
</dbReference>
<feature type="binding site" evidence="12">
    <location>
        <position position="246"/>
    </location>
    <ligand>
        <name>K(+)</name>
        <dbReference type="ChEBI" id="CHEBI:29103"/>
    </ligand>
</feature>
<evidence type="ECO:0000256" key="12">
    <source>
        <dbReference type="HAMAP-Rule" id="MF_01987"/>
    </source>
</evidence>
<feature type="binding site" evidence="12">
    <location>
        <position position="140"/>
    </location>
    <ligand>
        <name>substrate</name>
    </ligand>
</feature>
<keyword evidence="15" id="KW-1185">Reference proteome</keyword>
<dbReference type="PROSITE" id="PS00584">
    <property type="entry name" value="PFKB_KINASES_2"/>
    <property type="match status" value="1"/>
</dbReference>
<dbReference type="EC" id="2.7.1.15" evidence="2 12"/>
<accession>A0ABQ5N7U8</accession>
<feature type="active site" description="Proton acceptor" evidence="12">
    <location>
        <position position="252"/>
    </location>
</feature>
<feature type="binding site" evidence="12">
    <location>
        <begin position="11"/>
        <end position="13"/>
    </location>
    <ligand>
        <name>substrate</name>
    </ligand>
</feature>
<feature type="binding site" evidence="12">
    <location>
        <begin position="220"/>
        <end position="225"/>
    </location>
    <ligand>
        <name>ATP</name>
        <dbReference type="ChEBI" id="CHEBI:30616"/>
    </ligand>
</feature>
<evidence type="ECO:0000313" key="14">
    <source>
        <dbReference type="EMBL" id="GLC31318.1"/>
    </source>
</evidence>
<evidence type="ECO:0000313" key="15">
    <source>
        <dbReference type="Proteomes" id="UP001208567"/>
    </source>
</evidence>
<protein>
    <recommendedName>
        <fullName evidence="3 12">Ribokinase</fullName>
        <shortName evidence="12">RK</shortName>
        <ecNumber evidence="2 12">2.7.1.15</ecNumber>
    </recommendedName>
</protein>
<dbReference type="PANTHER" id="PTHR10584">
    <property type="entry name" value="SUGAR KINASE"/>
    <property type="match status" value="1"/>
</dbReference>
<keyword evidence="7 12" id="KW-0418">Kinase</keyword>
<comment type="similarity">
    <text evidence="1">Belongs to the carbohydrate kinase pfkB family.</text>
</comment>
<evidence type="ECO:0000256" key="4">
    <source>
        <dbReference type="ARBA" id="ARBA00022679"/>
    </source>
</evidence>
<evidence type="ECO:0000256" key="5">
    <source>
        <dbReference type="ARBA" id="ARBA00022723"/>
    </source>
</evidence>
<feature type="binding site" evidence="12">
    <location>
        <position position="248"/>
    </location>
    <ligand>
        <name>K(+)</name>
        <dbReference type="ChEBI" id="CHEBI:29103"/>
    </ligand>
</feature>
<keyword evidence="4 12" id="KW-0808">Transferase</keyword>
<dbReference type="EMBL" id="BRXR01000001">
    <property type="protein sequence ID" value="GLC31318.1"/>
    <property type="molecule type" value="Genomic_DNA"/>
</dbReference>
<name>A0ABQ5N7U8_9CLOT</name>
<comment type="similarity">
    <text evidence="12">Belongs to the carbohydrate kinase PfkB family. Ribokinase subfamily.</text>
</comment>
<dbReference type="PRINTS" id="PR00990">
    <property type="entry name" value="RIBOKINASE"/>
</dbReference>
<evidence type="ECO:0000259" key="13">
    <source>
        <dbReference type="Pfam" id="PF00294"/>
    </source>
</evidence>
<keyword evidence="10 12" id="KW-0630">Potassium</keyword>
<comment type="cofactor">
    <cofactor evidence="12">
        <name>Mg(2+)</name>
        <dbReference type="ChEBI" id="CHEBI:18420"/>
    </cofactor>
    <text evidence="12">Requires a divalent cation, most likely magnesium in vivo, as an electrophilic catalyst to aid phosphoryl group transfer. It is the chelate of the metal and the nucleotide that is the actual substrate.</text>
</comment>
<proteinExistence type="inferred from homology"/>
<evidence type="ECO:0000256" key="10">
    <source>
        <dbReference type="ARBA" id="ARBA00022958"/>
    </source>
</evidence>
<dbReference type="InterPro" id="IPR002139">
    <property type="entry name" value="Ribo/fructo_kinase"/>
</dbReference>
<feature type="binding site" evidence="12">
    <location>
        <position position="291"/>
    </location>
    <ligand>
        <name>K(+)</name>
        <dbReference type="ChEBI" id="CHEBI:29103"/>
    </ligand>
</feature>
<keyword evidence="9 12" id="KW-0460">Magnesium</keyword>
<sequence length="309" mass="33557">MNRICVLGSMNMDIVLKVKNMPQVGETIMSKSMEKIAGGKGANQAVAAKRSGAEVYMIAKVGRDDNGMILTEELEKDNIDVRYVFKDDKEPTGMAIINVDDNGDNSIIVVSGANMAINSNEINSTEGAIEESNIVITQFETPMDMSIEAFKLAKKHDKLTILNPAPAREIDDELLKYTDIIIPNETEAALLTNIEVKDLDSGKRAAEEFFKKGVKCVIITLGEKGAAVITKENSEIVRAYKVEAIDTTAAGDSFIGALSSTIDAENLSFEDIKAAVRFGNKVSSIAVQRKGAQPSIPYLNEVLDIYKEA</sequence>
<gene>
    <name evidence="12 14" type="primary">rbsK</name>
    <name evidence="14" type="ORF">bsdE14_27280</name>
</gene>
<feature type="binding site" evidence="12">
    <location>
        <position position="280"/>
    </location>
    <ligand>
        <name>ATP</name>
        <dbReference type="ChEBI" id="CHEBI:30616"/>
    </ligand>
</feature>
<evidence type="ECO:0000256" key="3">
    <source>
        <dbReference type="ARBA" id="ARBA00016943"/>
    </source>
</evidence>
<comment type="catalytic activity">
    <reaction evidence="12">
        <text>D-ribose + ATP = D-ribose 5-phosphate + ADP + H(+)</text>
        <dbReference type="Rhea" id="RHEA:13697"/>
        <dbReference type="ChEBI" id="CHEBI:15378"/>
        <dbReference type="ChEBI" id="CHEBI:30616"/>
        <dbReference type="ChEBI" id="CHEBI:47013"/>
        <dbReference type="ChEBI" id="CHEBI:78346"/>
        <dbReference type="ChEBI" id="CHEBI:456216"/>
        <dbReference type="EC" id="2.7.1.15"/>
    </reaction>
</comment>
<feature type="binding site" evidence="12">
    <location>
        <position position="252"/>
    </location>
    <ligand>
        <name>substrate</name>
    </ligand>
</feature>
<reference evidence="14 15" key="1">
    <citation type="journal article" date="2024" name="Int. J. Syst. Evol. Microbiol.">
        <title>Clostridium omnivorum sp. nov., isolated from anoxic soil under the treatment of reductive soil disinfestation.</title>
        <authorList>
            <person name="Ueki A."/>
            <person name="Tonouchi A."/>
            <person name="Kaku N."/>
            <person name="Honma S."/>
            <person name="Ueki K."/>
        </authorList>
    </citation>
    <scope>NUCLEOTIDE SEQUENCE [LARGE SCALE GENOMIC DNA]</scope>
    <source>
        <strain evidence="14 15">E14</strain>
    </source>
</reference>
<dbReference type="InterPro" id="IPR029056">
    <property type="entry name" value="Ribokinase-like"/>
</dbReference>
<keyword evidence="12" id="KW-0963">Cytoplasm</keyword>
<dbReference type="NCBIfam" id="TIGR02152">
    <property type="entry name" value="D_ribokin_bact"/>
    <property type="match status" value="1"/>
</dbReference>
<comment type="caution">
    <text evidence="12">Lacks conserved residue(s) required for the propagation of feature annotation.</text>
</comment>
<dbReference type="SUPFAM" id="SSF53613">
    <property type="entry name" value="Ribokinase-like"/>
    <property type="match status" value="1"/>
</dbReference>
<keyword evidence="11 12" id="KW-0119">Carbohydrate metabolism</keyword>
<dbReference type="Proteomes" id="UP001208567">
    <property type="component" value="Unassembled WGS sequence"/>
</dbReference>
<dbReference type="InterPro" id="IPR011877">
    <property type="entry name" value="Ribokinase"/>
</dbReference>
<feature type="binding site" evidence="12">
    <location>
        <position position="184"/>
    </location>
    <ligand>
        <name>ATP</name>
        <dbReference type="ChEBI" id="CHEBI:30616"/>
    </ligand>
</feature>
<feature type="binding site" evidence="12">
    <location>
        <position position="289"/>
    </location>
    <ligand>
        <name>K(+)</name>
        <dbReference type="ChEBI" id="CHEBI:29103"/>
    </ligand>
</feature>
<dbReference type="RefSeq" id="WP_264850599.1">
    <property type="nucleotide sequence ID" value="NZ_BRXR01000001.1"/>
</dbReference>
<evidence type="ECO:0000256" key="1">
    <source>
        <dbReference type="ARBA" id="ARBA00005380"/>
    </source>
</evidence>
<feature type="binding site" evidence="12">
    <location>
        <begin position="251"/>
        <end position="252"/>
    </location>
    <ligand>
        <name>ATP</name>
        <dbReference type="ChEBI" id="CHEBI:30616"/>
    </ligand>
</feature>
<dbReference type="Pfam" id="PF00294">
    <property type="entry name" value="PfkB"/>
    <property type="match status" value="1"/>
</dbReference>
<comment type="subcellular location">
    <subcellularLocation>
        <location evidence="12">Cytoplasm</location>
    </subcellularLocation>
</comment>
<feature type="binding site" evidence="12">
    <location>
        <position position="295"/>
    </location>
    <ligand>
        <name>K(+)</name>
        <dbReference type="ChEBI" id="CHEBI:29103"/>
    </ligand>
</feature>
<dbReference type="HAMAP" id="MF_01987">
    <property type="entry name" value="Ribokinase"/>
    <property type="match status" value="1"/>
</dbReference>
<comment type="activity regulation">
    <text evidence="12">Activated by a monovalent cation that binds near, but not in, the active site. The most likely occupant of the site in vivo is potassium. Ion binding induces a conformational change that may alter substrate affinity.</text>
</comment>
<comment type="subunit">
    <text evidence="12">Homodimer.</text>
</comment>
<evidence type="ECO:0000256" key="2">
    <source>
        <dbReference type="ARBA" id="ARBA00012035"/>
    </source>
</evidence>
<comment type="pathway">
    <text evidence="12">Carbohydrate metabolism; D-ribose degradation; D-ribose 5-phosphate from beta-D-ribopyranose: step 2/2.</text>
</comment>
<evidence type="ECO:0000256" key="11">
    <source>
        <dbReference type="ARBA" id="ARBA00023277"/>
    </source>
</evidence>
<dbReference type="CDD" id="cd01174">
    <property type="entry name" value="ribokinase"/>
    <property type="match status" value="1"/>
</dbReference>
<keyword evidence="5 12" id="KW-0479">Metal-binding</keyword>
<keyword evidence="8 12" id="KW-0067">ATP-binding</keyword>
<comment type="caution">
    <text evidence="14">The sequence shown here is derived from an EMBL/GenBank/DDBJ whole genome shotgun (WGS) entry which is preliminary data.</text>
</comment>
<keyword evidence="6 12" id="KW-0547">Nucleotide-binding</keyword>
<organism evidence="14 15">
    <name type="scientific">Clostridium omnivorum</name>
    <dbReference type="NCBI Taxonomy" id="1604902"/>
    <lineage>
        <taxon>Bacteria</taxon>
        <taxon>Bacillati</taxon>
        <taxon>Bacillota</taxon>
        <taxon>Clostridia</taxon>
        <taxon>Eubacteriales</taxon>
        <taxon>Clostridiaceae</taxon>
        <taxon>Clostridium</taxon>
    </lineage>
</organism>
<comment type="function">
    <text evidence="12">Catalyzes the phosphorylation of ribose at O-5 in a reaction requiring ATP and magnesium. The resulting D-ribose-5-phosphate can then be used either for sythesis of nucleotides, histidine, and tryptophan, or as a component of the pentose phosphate pathway.</text>
</comment>
<dbReference type="Gene3D" id="3.40.1190.20">
    <property type="match status" value="1"/>
</dbReference>
<evidence type="ECO:0000256" key="7">
    <source>
        <dbReference type="ARBA" id="ARBA00022777"/>
    </source>
</evidence>
<evidence type="ECO:0000256" key="6">
    <source>
        <dbReference type="ARBA" id="ARBA00022741"/>
    </source>
</evidence>
<evidence type="ECO:0000256" key="9">
    <source>
        <dbReference type="ARBA" id="ARBA00022842"/>
    </source>
</evidence>
<feature type="binding site" evidence="12">
    <location>
        <begin position="39"/>
        <end position="43"/>
    </location>
    <ligand>
        <name>substrate</name>
    </ligand>
</feature>